<keyword evidence="7" id="KW-0067">ATP-binding</keyword>
<evidence type="ECO:0000256" key="3">
    <source>
        <dbReference type="ARBA" id="ARBA00022960"/>
    </source>
</evidence>
<dbReference type="InterPro" id="IPR005761">
    <property type="entry name" value="UDP-N-AcMur-Glu-dNH2Pim_ligase"/>
</dbReference>
<dbReference type="SUPFAM" id="SSF63418">
    <property type="entry name" value="MurE/MurF N-terminal domain"/>
    <property type="match status" value="1"/>
</dbReference>
<organism evidence="12">
    <name type="scientific">Chlorobium chlorochromatii (strain CaD3)</name>
    <dbReference type="NCBI Taxonomy" id="340177"/>
    <lineage>
        <taxon>Bacteria</taxon>
        <taxon>Pseudomonadati</taxon>
        <taxon>Chlorobiota</taxon>
        <taxon>Chlorobiia</taxon>
        <taxon>Chlorobiales</taxon>
        <taxon>Chlorobiaceae</taxon>
        <taxon>Chlorobium/Pelodictyon group</taxon>
        <taxon>Chlorobium</taxon>
    </lineage>
</organism>
<evidence type="ECO:0000259" key="11">
    <source>
        <dbReference type="Pfam" id="PF08245"/>
    </source>
</evidence>
<dbReference type="NCBIfam" id="NF001124">
    <property type="entry name" value="PRK00139.1-2"/>
    <property type="match status" value="1"/>
</dbReference>
<evidence type="ECO:0000256" key="6">
    <source>
        <dbReference type="ARBA" id="ARBA00023316"/>
    </source>
</evidence>
<dbReference type="InterPro" id="IPR036565">
    <property type="entry name" value="Mur-like_cat_sf"/>
</dbReference>
<evidence type="ECO:0000256" key="1">
    <source>
        <dbReference type="ARBA" id="ARBA00005898"/>
    </source>
</evidence>
<dbReference type="HOGENOM" id="CLU_022291_4_1_10"/>
<feature type="domain" description="Mur ligase C-terminal" evidence="10">
    <location>
        <begin position="364"/>
        <end position="492"/>
    </location>
</feature>
<proteinExistence type="inferred from homology"/>
<evidence type="ECO:0000256" key="7">
    <source>
        <dbReference type="HAMAP-Rule" id="MF_00208"/>
    </source>
</evidence>
<comment type="catalytic activity">
    <reaction evidence="7">
        <text>UDP-N-acetyl-alpha-D-muramoyl-L-alanyl-D-glutamate + meso-2,6-diaminopimelate + ATP = UDP-N-acetyl-alpha-D-muramoyl-L-alanyl-gamma-D-glutamyl-meso-2,6-diaminopimelate + ADP + phosphate + H(+)</text>
        <dbReference type="Rhea" id="RHEA:23676"/>
        <dbReference type="ChEBI" id="CHEBI:15378"/>
        <dbReference type="ChEBI" id="CHEBI:30616"/>
        <dbReference type="ChEBI" id="CHEBI:43474"/>
        <dbReference type="ChEBI" id="CHEBI:57791"/>
        <dbReference type="ChEBI" id="CHEBI:83900"/>
        <dbReference type="ChEBI" id="CHEBI:83905"/>
        <dbReference type="ChEBI" id="CHEBI:456216"/>
        <dbReference type="EC" id="6.3.2.13"/>
    </reaction>
</comment>
<evidence type="ECO:0000259" key="10">
    <source>
        <dbReference type="Pfam" id="PF02875"/>
    </source>
</evidence>
<comment type="function">
    <text evidence="7">Catalyzes the addition of meso-diaminopimelic acid to the nucleotide precursor UDP-N-acetylmuramoyl-L-alanyl-D-glutamate (UMAG) in the biosynthesis of bacterial cell-wall peptidoglycan.</text>
</comment>
<sequence>MTAMNCIPCCNNLPSLTVGAFITALQAVEVTEQAGACHMEHCITAVSSDSRDMIEGALFVAVRGFCTDGHRFIESAIERGACIIVCEELPQSITHGCLYLRVIDARKALAHVAALFYGNPAKQLRFIGVTGTNGKTTTSRIITEMLTAFAVPSGYIGTNLCRIGKRDIPLERTTPEAHELHALFALMVEAGCKAVVMEVSSHALLLQRVYGLRFDAALFTNLTQDHLDFHHTMQAYAEAKQLLFDQLQPDGVAIVNTDDAYAPLMLQRVAPSQRVCCTLQANVPSVLQCPQYGQDFQAEVRHASLAATEMELRFPKGETELLTVGLAGSYNVMNVLQAAATGYCLGLQPAAICRALAAVHSVDGRMERVGRPNLPYQIFVDYAHTPDALQKALETLKALKGEEARLMVLFGCGGNRDRLKRPIMGSIAASLADVVILTSDNPRDESPDAILDEIEQGMQGAAHQRIADRAEAIRTAISQLQAGDVLLIAGKGHERYQEVAGKRTYFSDQEEVGRCL</sequence>
<dbReference type="Pfam" id="PF08245">
    <property type="entry name" value="Mur_ligase_M"/>
    <property type="match status" value="1"/>
</dbReference>
<comment type="pathway">
    <text evidence="7 8">Cell wall biogenesis; peptidoglycan biosynthesis.</text>
</comment>
<dbReference type="KEGG" id="cch:Cag_0050"/>
<feature type="binding site" evidence="7">
    <location>
        <position position="208"/>
    </location>
    <ligand>
        <name>UDP-N-acetyl-alpha-D-muramoyl-L-alanyl-D-glutamate</name>
        <dbReference type="ChEBI" id="CHEBI:83900"/>
    </ligand>
</feature>
<evidence type="ECO:0000256" key="2">
    <source>
        <dbReference type="ARBA" id="ARBA00022618"/>
    </source>
</evidence>
<feature type="modified residue" description="N6-carboxylysine" evidence="7">
    <location>
        <position position="240"/>
    </location>
</feature>
<keyword evidence="7 12" id="KW-0436">Ligase</keyword>
<comment type="similarity">
    <text evidence="1 7">Belongs to the MurCDEF family. MurE subfamily.</text>
</comment>
<dbReference type="Pfam" id="PF02875">
    <property type="entry name" value="Mur_ligase_C"/>
    <property type="match status" value="1"/>
</dbReference>
<feature type="short sequence motif" description="Meso-diaminopimelate recognition motif" evidence="7">
    <location>
        <begin position="440"/>
        <end position="443"/>
    </location>
</feature>
<feature type="domain" description="Mur ligase N-terminal catalytic" evidence="9">
    <location>
        <begin position="43"/>
        <end position="117"/>
    </location>
</feature>
<feature type="binding site" evidence="7">
    <location>
        <position position="200"/>
    </location>
    <ligand>
        <name>UDP-N-acetyl-alpha-D-muramoyl-L-alanyl-D-glutamate</name>
        <dbReference type="ChEBI" id="CHEBI:83900"/>
    </ligand>
</feature>
<dbReference type="PANTHER" id="PTHR23135:SF4">
    <property type="entry name" value="UDP-N-ACETYLMURAMOYL-L-ALANYL-D-GLUTAMATE--2,6-DIAMINOPIMELATE LIGASE MURE HOMOLOG, CHLOROPLASTIC"/>
    <property type="match status" value="1"/>
</dbReference>
<dbReference type="SUPFAM" id="SSF53623">
    <property type="entry name" value="MurD-like peptide ligases, catalytic domain"/>
    <property type="match status" value="1"/>
</dbReference>
<feature type="binding site" evidence="7">
    <location>
        <position position="494"/>
    </location>
    <ligand>
        <name>meso-2,6-diaminopimelate</name>
        <dbReference type="ChEBI" id="CHEBI:57791"/>
    </ligand>
</feature>
<comment type="cofactor">
    <cofactor evidence="7">
        <name>Mg(2+)</name>
        <dbReference type="ChEBI" id="CHEBI:18420"/>
    </cofactor>
</comment>
<evidence type="ECO:0000259" key="9">
    <source>
        <dbReference type="Pfam" id="PF01225"/>
    </source>
</evidence>
<keyword evidence="7" id="KW-0460">Magnesium</keyword>
<keyword evidence="4 7" id="KW-0573">Peptidoglycan synthesis</keyword>
<evidence type="ECO:0000256" key="5">
    <source>
        <dbReference type="ARBA" id="ARBA00023306"/>
    </source>
</evidence>
<dbReference type="Pfam" id="PF01225">
    <property type="entry name" value="Mur_ligase"/>
    <property type="match status" value="1"/>
</dbReference>
<dbReference type="SUPFAM" id="SSF53244">
    <property type="entry name" value="MurD-like peptide ligases, peptide-binding domain"/>
    <property type="match status" value="1"/>
</dbReference>
<dbReference type="AlphaFoldDB" id="Q3ANV8"/>
<feature type="binding site" evidence="7">
    <location>
        <position position="416"/>
    </location>
    <ligand>
        <name>meso-2,6-diaminopimelate</name>
        <dbReference type="ChEBI" id="CHEBI:57791"/>
    </ligand>
</feature>
<evidence type="ECO:0000313" key="12">
    <source>
        <dbReference type="EMBL" id="ABB27329.1"/>
    </source>
</evidence>
<dbReference type="GO" id="GO:0000287">
    <property type="term" value="F:magnesium ion binding"/>
    <property type="evidence" value="ECO:0007669"/>
    <property type="project" value="UniProtKB-UniRule"/>
</dbReference>
<keyword evidence="7" id="KW-0963">Cytoplasm</keyword>
<dbReference type="eggNOG" id="COG0769">
    <property type="taxonomic scope" value="Bacteria"/>
</dbReference>
<feature type="binding site" evidence="7">
    <location>
        <begin position="131"/>
        <end position="137"/>
    </location>
    <ligand>
        <name>ATP</name>
        <dbReference type="ChEBI" id="CHEBI:30616"/>
    </ligand>
</feature>
<keyword evidence="6 7" id="KW-0961">Cell wall biogenesis/degradation</keyword>
<comment type="PTM">
    <text evidence="7">Carboxylation is probably crucial for Mg(2+) binding and, consequently, for the gamma-phosphate positioning of ATP.</text>
</comment>
<accession>Q3ANV8</accession>
<dbReference type="GO" id="GO:0008765">
    <property type="term" value="F:UDP-N-acetylmuramoylalanyl-D-glutamate-2,6-diaminopimelate ligase activity"/>
    <property type="evidence" value="ECO:0007669"/>
    <property type="project" value="UniProtKB-UniRule"/>
</dbReference>
<feature type="binding site" evidence="7">
    <location>
        <begin position="173"/>
        <end position="174"/>
    </location>
    <ligand>
        <name>UDP-N-acetyl-alpha-D-muramoyl-L-alanyl-D-glutamate</name>
        <dbReference type="ChEBI" id="CHEBI:83900"/>
    </ligand>
</feature>
<protein>
    <recommendedName>
        <fullName evidence="7">UDP-N-acetylmuramoyl-L-alanyl-D-glutamate--2,6-diaminopimelate ligase</fullName>
        <ecNumber evidence="7">6.3.2.13</ecNumber>
    </recommendedName>
    <alternativeName>
        <fullName evidence="7">Meso-A2pm-adding enzyme</fullName>
    </alternativeName>
    <alternativeName>
        <fullName evidence="7">Meso-diaminopimelate-adding enzyme</fullName>
    </alternativeName>
    <alternativeName>
        <fullName evidence="7">UDP-MurNAc-L-Ala-D-Glu:meso-diaminopimelate ligase</fullName>
    </alternativeName>
    <alternativeName>
        <fullName evidence="7">UDP-MurNAc-tripeptide synthetase</fullName>
    </alternativeName>
    <alternativeName>
        <fullName evidence="7">UDP-N-acetylmuramyl-tripeptide synthetase</fullName>
    </alternativeName>
</protein>
<dbReference type="GO" id="GO:0005524">
    <property type="term" value="F:ATP binding"/>
    <property type="evidence" value="ECO:0007669"/>
    <property type="project" value="UniProtKB-UniRule"/>
</dbReference>
<dbReference type="NCBIfam" id="TIGR01085">
    <property type="entry name" value="murE"/>
    <property type="match status" value="1"/>
</dbReference>
<comment type="caution">
    <text evidence="7">Lacks conserved residue(s) required for the propagation of feature annotation.</text>
</comment>
<dbReference type="InterPro" id="IPR000713">
    <property type="entry name" value="Mur_ligase_N"/>
</dbReference>
<dbReference type="GO" id="GO:0071555">
    <property type="term" value="P:cell wall organization"/>
    <property type="evidence" value="ECO:0007669"/>
    <property type="project" value="UniProtKB-KW"/>
</dbReference>
<dbReference type="NCBIfam" id="NF001126">
    <property type="entry name" value="PRK00139.1-4"/>
    <property type="match status" value="1"/>
</dbReference>
<dbReference type="InterPro" id="IPR036615">
    <property type="entry name" value="Mur_ligase_C_dom_sf"/>
</dbReference>
<dbReference type="UniPathway" id="UPA00219"/>
<dbReference type="PANTHER" id="PTHR23135">
    <property type="entry name" value="MUR LIGASE FAMILY MEMBER"/>
    <property type="match status" value="1"/>
</dbReference>
<keyword evidence="5 7" id="KW-0131">Cell cycle</keyword>
<evidence type="ECO:0000256" key="8">
    <source>
        <dbReference type="RuleBase" id="RU004135"/>
    </source>
</evidence>
<dbReference type="GO" id="GO:0051301">
    <property type="term" value="P:cell division"/>
    <property type="evidence" value="ECO:0007669"/>
    <property type="project" value="UniProtKB-KW"/>
</dbReference>
<comment type="subcellular location">
    <subcellularLocation>
        <location evidence="7 8">Cytoplasm</location>
    </subcellularLocation>
</comment>
<dbReference type="InterPro" id="IPR035911">
    <property type="entry name" value="MurE/MurF_N"/>
</dbReference>
<dbReference type="HAMAP" id="MF_00208">
    <property type="entry name" value="MurE"/>
    <property type="match status" value="1"/>
</dbReference>
<name>Q3ANV8_CHLCH</name>
<dbReference type="STRING" id="340177.Cag_0050"/>
<dbReference type="Gene3D" id="3.40.1390.10">
    <property type="entry name" value="MurE/MurF, N-terminal domain"/>
    <property type="match status" value="1"/>
</dbReference>
<keyword evidence="7" id="KW-0547">Nucleotide-binding</keyword>
<dbReference type="InterPro" id="IPR013221">
    <property type="entry name" value="Mur_ligase_cen"/>
</dbReference>
<feature type="domain" description="Mur ligase central" evidence="11">
    <location>
        <begin position="129"/>
        <end position="341"/>
    </location>
</feature>
<keyword evidence="3 7" id="KW-0133">Cell shape</keyword>
<feature type="binding site" evidence="7">
    <location>
        <position position="490"/>
    </location>
    <ligand>
        <name>meso-2,6-diaminopimelate</name>
        <dbReference type="ChEBI" id="CHEBI:57791"/>
    </ligand>
</feature>
<keyword evidence="2 7" id="KW-0132">Cell division</keyword>
<dbReference type="EC" id="6.3.2.13" evidence="7"/>
<dbReference type="GO" id="GO:0005737">
    <property type="term" value="C:cytoplasm"/>
    <property type="evidence" value="ECO:0007669"/>
    <property type="project" value="UniProtKB-SubCell"/>
</dbReference>
<feature type="binding site" evidence="7">
    <location>
        <position position="50"/>
    </location>
    <ligand>
        <name>UDP-N-acetyl-alpha-D-muramoyl-L-alanyl-D-glutamate</name>
        <dbReference type="ChEBI" id="CHEBI:83900"/>
    </ligand>
</feature>
<gene>
    <name evidence="7" type="primary">murE</name>
    <name evidence="12" type="ordered locus">Cag_0050</name>
</gene>
<dbReference type="Gene3D" id="3.40.1190.10">
    <property type="entry name" value="Mur-like, catalytic domain"/>
    <property type="match status" value="1"/>
</dbReference>
<evidence type="ECO:0000256" key="4">
    <source>
        <dbReference type="ARBA" id="ARBA00022984"/>
    </source>
</evidence>
<dbReference type="GO" id="GO:0008360">
    <property type="term" value="P:regulation of cell shape"/>
    <property type="evidence" value="ECO:0007669"/>
    <property type="project" value="UniProtKB-KW"/>
</dbReference>
<dbReference type="EMBL" id="CP000108">
    <property type="protein sequence ID" value="ABB27329.1"/>
    <property type="molecule type" value="Genomic_DNA"/>
</dbReference>
<dbReference type="InterPro" id="IPR004101">
    <property type="entry name" value="Mur_ligase_C"/>
</dbReference>
<reference evidence="12" key="1">
    <citation type="submission" date="2005-08" db="EMBL/GenBank/DDBJ databases">
        <title>Complete sequence of Chlorobium chlorochromatii CaD3.</title>
        <authorList>
            <person name="Copeland A."/>
            <person name="Lucas S."/>
            <person name="Lapidus A."/>
            <person name="Barry K."/>
            <person name="Detter J.C."/>
            <person name="Glavina T."/>
            <person name="Hammon N."/>
            <person name="Israni S."/>
            <person name="Pitluck S."/>
            <person name="Bryant D."/>
            <person name="Schmutz J."/>
            <person name="Larimer F."/>
            <person name="Land M."/>
            <person name="Kyrpides N."/>
            <person name="Ivanova N."/>
            <person name="Richardson P."/>
        </authorList>
    </citation>
    <scope>NUCLEOTIDE SEQUENCE [LARGE SCALE GENOMIC DNA]</scope>
    <source>
        <strain evidence="12">CaD3</strain>
    </source>
</reference>
<feature type="binding site" evidence="7">
    <location>
        <begin position="440"/>
        <end position="443"/>
    </location>
    <ligand>
        <name>meso-2,6-diaminopimelate</name>
        <dbReference type="ChEBI" id="CHEBI:57791"/>
    </ligand>
</feature>
<dbReference type="Gene3D" id="3.90.190.20">
    <property type="entry name" value="Mur ligase, C-terminal domain"/>
    <property type="match status" value="1"/>
</dbReference>
<dbReference type="GO" id="GO:0009252">
    <property type="term" value="P:peptidoglycan biosynthetic process"/>
    <property type="evidence" value="ECO:0007669"/>
    <property type="project" value="UniProtKB-UniRule"/>
</dbReference>